<dbReference type="CDD" id="cd06223">
    <property type="entry name" value="PRTases_typeI"/>
    <property type="match status" value="1"/>
</dbReference>
<gene>
    <name evidence="2" type="ORF">ACFOLG_11525</name>
</gene>
<evidence type="ECO:0000313" key="2">
    <source>
        <dbReference type="EMBL" id="MFC3532815.1"/>
    </source>
</evidence>
<keyword evidence="2" id="KW-0328">Glycosyltransferase</keyword>
<dbReference type="EMBL" id="JBHRXN010000031">
    <property type="protein sequence ID" value="MFC3532815.1"/>
    <property type="molecule type" value="Genomic_DNA"/>
</dbReference>
<dbReference type="RefSeq" id="WP_386091871.1">
    <property type="nucleotide sequence ID" value="NZ_JBHRXN010000031.1"/>
</dbReference>
<proteinExistence type="predicted"/>
<reference evidence="3" key="1">
    <citation type="journal article" date="2019" name="Int. J. Syst. Evol. Microbiol.">
        <title>The Global Catalogue of Microorganisms (GCM) 10K type strain sequencing project: providing services to taxonomists for standard genome sequencing and annotation.</title>
        <authorList>
            <consortium name="The Broad Institute Genomics Platform"/>
            <consortium name="The Broad Institute Genome Sequencing Center for Infectious Disease"/>
            <person name="Wu L."/>
            <person name="Ma J."/>
        </authorList>
    </citation>
    <scope>NUCLEOTIDE SEQUENCE [LARGE SCALE GENOMIC DNA]</scope>
    <source>
        <strain evidence="3">KCTC 42742</strain>
    </source>
</reference>
<evidence type="ECO:0000313" key="3">
    <source>
        <dbReference type="Proteomes" id="UP001595741"/>
    </source>
</evidence>
<dbReference type="SUPFAM" id="SSF53271">
    <property type="entry name" value="PRTase-like"/>
    <property type="match status" value="1"/>
</dbReference>
<comment type="caution">
    <text evidence="2">The sequence shown here is derived from an EMBL/GenBank/DDBJ whole genome shotgun (WGS) entry which is preliminary data.</text>
</comment>
<name>A0ABV7RFI0_9NEIS</name>
<dbReference type="InterPro" id="IPR000836">
    <property type="entry name" value="PRTase_dom"/>
</dbReference>
<dbReference type="Proteomes" id="UP001595741">
    <property type="component" value="Unassembled WGS sequence"/>
</dbReference>
<dbReference type="Pfam" id="PF00156">
    <property type="entry name" value="Pribosyltran"/>
    <property type="match status" value="1"/>
</dbReference>
<sequence length="211" mass="22695">MFADREDAASQLAAALAPYRGQRPLVLGIPRGGVPMARLIADSLDGELDVVLVRKLAAPWSPELAIGAVDESGAVLLDEFAAGIGADYIRQETARQLAVMRRRRASYTPVRPALAVRERLVIVVDDGLATGATMLAALQALRRQQPARLLCAVPVAPPDTLQRVQASADEVLCLQVPYAFAAVGQFYRHFEQVSDDEVLAALRGAPPDHPR</sequence>
<protein>
    <submittedName>
        <fullName evidence="2">Phosphoribosyltransferase</fullName>
    </submittedName>
</protein>
<keyword evidence="2" id="KW-0808">Transferase</keyword>
<dbReference type="InterPro" id="IPR029057">
    <property type="entry name" value="PRTase-like"/>
</dbReference>
<accession>A0ABV7RFI0</accession>
<dbReference type="Gene3D" id="3.30.1310.20">
    <property type="entry name" value="PRTase-like"/>
    <property type="match status" value="1"/>
</dbReference>
<evidence type="ECO:0000259" key="1">
    <source>
        <dbReference type="Pfam" id="PF00156"/>
    </source>
</evidence>
<feature type="domain" description="Phosphoribosyltransferase" evidence="1">
    <location>
        <begin position="7"/>
        <end position="178"/>
    </location>
</feature>
<dbReference type="GO" id="GO:0016757">
    <property type="term" value="F:glycosyltransferase activity"/>
    <property type="evidence" value="ECO:0007669"/>
    <property type="project" value="UniProtKB-KW"/>
</dbReference>
<dbReference type="Gene3D" id="3.40.50.2020">
    <property type="match status" value="1"/>
</dbReference>
<organism evidence="2 3">
    <name type="scientific">Vogesella facilis</name>
    <dbReference type="NCBI Taxonomy" id="1655232"/>
    <lineage>
        <taxon>Bacteria</taxon>
        <taxon>Pseudomonadati</taxon>
        <taxon>Pseudomonadota</taxon>
        <taxon>Betaproteobacteria</taxon>
        <taxon>Neisseriales</taxon>
        <taxon>Chromobacteriaceae</taxon>
        <taxon>Vogesella</taxon>
    </lineage>
</organism>
<keyword evidence="3" id="KW-1185">Reference proteome</keyword>